<dbReference type="InterPro" id="IPR054353">
    <property type="entry name" value="IstA-like_C"/>
</dbReference>
<comment type="similarity">
    <text evidence="1">Belongs to the transposase IS21/IS408/IS1162 family.</text>
</comment>
<organism evidence="3">
    <name type="scientific">marine sediment metagenome</name>
    <dbReference type="NCBI Taxonomy" id="412755"/>
    <lineage>
        <taxon>unclassified sequences</taxon>
        <taxon>metagenomes</taxon>
        <taxon>ecological metagenomes</taxon>
    </lineage>
</organism>
<dbReference type="InterPro" id="IPR012337">
    <property type="entry name" value="RNaseH-like_sf"/>
</dbReference>
<dbReference type="InterPro" id="IPR001584">
    <property type="entry name" value="Integrase_cat-core"/>
</dbReference>
<dbReference type="SUPFAM" id="SSF53098">
    <property type="entry name" value="Ribonuclease H-like"/>
    <property type="match status" value="1"/>
</dbReference>
<comment type="caution">
    <text evidence="3">The sequence shown here is derived from an EMBL/GenBank/DDBJ whole genome shotgun (WGS) entry which is preliminary data.</text>
</comment>
<dbReference type="GO" id="GO:0015074">
    <property type="term" value="P:DNA integration"/>
    <property type="evidence" value="ECO:0007669"/>
    <property type="project" value="InterPro"/>
</dbReference>
<gene>
    <name evidence="3" type="ORF">LCGC14_2146320</name>
</gene>
<reference evidence="3" key="1">
    <citation type="journal article" date="2015" name="Nature">
        <title>Complex archaea that bridge the gap between prokaryotes and eukaryotes.</title>
        <authorList>
            <person name="Spang A."/>
            <person name="Saw J.H."/>
            <person name="Jorgensen S.L."/>
            <person name="Zaremba-Niedzwiedzka K."/>
            <person name="Martijn J."/>
            <person name="Lind A.E."/>
            <person name="van Eijk R."/>
            <person name="Schleper C."/>
            <person name="Guy L."/>
            <person name="Ettema T.J."/>
        </authorList>
    </citation>
    <scope>NUCLEOTIDE SEQUENCE</scope>
</reference>
<evidence type="ECO:0000259" key="2">
    <source>
        <dbReference type="PROSITE" id="PS50994"/>
    </source>
</evidence>
<dbReference type="InterPro" id="IPR036397">
    <property type="entry name" value="RNaseH_sf"/>
</dbReference>
<dbReference type="NCBIfam" id="NF033546">
    <property type="entry name" value="transpos_IS21"/>
    <property type="match status" value="1"/>
</dbReference>
<name>A0A0F9G9R4_9ZZZZ</name>
<protein>
    <recommendedName>
        <fullName evidence="2">Integrase catalytic domain-containing protein</fullName>
    </recommendedName>
</protein>
<dbReference type="PANTHER" id="PTHR35004:SF7">
    <property type="entry name" value="INTEGRASE PROTEIN"/>
    <property type="match status" value="1"/>
</dbReference>
<dbReference type="PANTHER" id="PTHR35004">
    <property type="entry name" value="TRANSPOSASE RV3428C-RELATED"/>
    <property type="match status" value="1"/>
</dbReference>
<dbReference type="Pfam" id="PF22483">
    <property type="entry name" value="Mu-transpos_C_2"/>
    <property type="match status" value="1"/>
</dbReference>
<feature type="domain" description="Integrase catalytic" evidence="2">
    <location>
        <begin position="123"/>
        <end position="310"/>
    </location>
</feature>
<accession>A0A0F9G9R4</accession>
<evidence type="ECO:0000313" key="3">
    <source>
        <dbReference type="EMBL" id="KKL66305.1"/>
    </source>
</evidence>
<dbReference type="GO" id="GO:0003676">
    <property type="term" value="F:nucleic acid binding"/>
    <property type="evidence" value="ECO:0007669"/>
    <property type="project" value="InterPro"/>
</dbReference>
<proteinExistence type="inferred from homology"/>
<dbReference type="Gene3D" id="3.30.420.10">
    <property type="entry name" value="Ribonuclease H-like superfamily/Ribonuclease H"/>
    <property type="match status" value="1"/>
</dbReference>
<dbReference type="PROSITE" id="PS50994">
    <property type="entry name" value="INTEGRASE"/>
    <property type="match status" value="1"/>
</dbReference>
<dbReference type="EMBL" id="LAZR01027250">
    <property type="protein sequence ID" value="KKL66305.1"/>
    <property type="molecule type" value="Genomic_DNA"/>
</dbReference>
<evidence type="ECO:0000256" key="1">
    <source>
        <dbReference type="ARBA" id="ARBA00009277"/>
    </source>
</evidence>
<dbReference type="AlphaFoldDB" id="A0A0F9G9R4"/>
<sequence length="492" mass="57490">MITDNQVRRLRRLMQTEKTLSSASAKAGMDEKTARKYNRLKKLPSDLKAEHTWRTREDPFEGVWEEVRSHLEDNPGLEAKTLFDYLQREYEGLFPDGQLRTLQRRVKSWRALEGPSKEVFFPQEHKPGRLSQSDFTHMDNLGVTIVGERFAHMIYHFVLTYSNWETGTICFSESFESLSEGLQNALWELGGVPHIHQTDRLSAGVQKTSSPEEFTQRYNGLLRHYGLEGRKIQSGKANENGDVEQSHNRFKKAVEQSLMLRGSKNFADREEYKEFLKKLFKHLNSGRRGHFEEELKVLRRLPKCRLDSCKCLQVKVGPSSTIRVNHNTYSVNSRLIGESIKVRLYAEHLELWYAQRCIEKIPRIRGERRHHIQYRHIIDWLVRKPGAFENFRYREDLFPTHRFRMAYDFLKRNHPCKANKEYLKILYLAARENETSVDAALNFLINNEETITIEAVEALVKSGQKITSAKDVSIDKVDIKAYDALIGERMVV</sequence>